<keyword evidence="1" id="KW-0812">Transmembrane</keyword>
<protein>
    <submittedName>
        <fullName evidence="2">Uncharacterized protein</fullName>
    </submittedName>
</protein>
<name>A0A9K3IYZ3_HELAN</name>
<keyword evidence="3" id="KW-1185">Reference proteome</keyword>
<gene>
    <name evidence="2" type="ORF">HanXRQr2_Chr05g0212641</name>
</gene>
<reference evidence="2" key="2">
    <citation type="submission" date="2020-06" db="EMBL/GenBank/DDBJ databases">
        <title>Helianthus annuus Genome sequencing and assembly Release 2.</title>
        <authorList>
            <person name="Gouzy J."/>
            <person name="Langlade N."/>
            <person name="Munos S."/>
        </authorList>
    </citation>
    <scope>NUCLEOTIDE SEQUENCE</scope>
    <source>
        <tissue evidence="2">Leaves</tissue>
    </source>
</reference>
<organism evidence="2 3">
    <name type="scientific">Helianthus annuus</name>
    <name type="common">Common sunflower</name>
    <dbReference type="NCBI Taxonomy" id="4232"/>
    <lineage>
        <taxon>Eukaryota</taxon>
        <taxon>Viridiplantae</taxon>
        <taxon>Streptophyta</taxon>
        <taxon>Embryophyta</taxon>
        <taxon>Tracheophyta</taxon>
        <taxon>Spermatophyta</taxon>
        <taxon>Magnoliopsida</taxon>
        <taxon>eudicotyledons</taxon>
        <taxon>Gunneridae</taxon>
        <taxon>Pentapetalae</taxon>
        <taxon>asterids</taxon>
        <taxon>campanulids</taxon>
        <taxon>Asterales</taxon>
        <taxon>Asteraceae</taxon>
        <taxon>Asteroideae</taxon>
        <taxon>Heliantheae alliance</taxon>
        <taxon>Heliantheae</taxon>
        <taxon>Helianthus</taxon>
    </lineage>
</organism>
<feature type="transmembrane region" description="Helical" evidence="1">
    <location>
        <begin position="37"/>
        <end position="64"/>
    </location>
</feature>
<dbReference type="Proteomes" id="UP000215914">
    <property type="component" value="Unassembled WGS sequence"/>
</dbReference>
<accession>A0A9K3IYZ3</accession>
<evidence type="ECO:0000313" key="2">
    <source>
        <dbReference type="EMBL" id="KAF5805708.1"/>
    </source>
</evidence>
<keyword evidence="1" id="KW-0472">Membrane</keyword>
<evidence type="ECO:0000313" key="3">
    <source>
        <dbReference type="Proteomes" id="UP000215914"/>
    </source>
</evidence>
<reference evidence="2" key="1">
    <citation type="journal article" date="2017" name="Nature">
        <title>The sunflower genome provides insights into oil metabolism, flowering and Asterid evolution.</title>
        <authorList>
            <person name="Badouin H."/>
            <person name="Gouzy J."/>
            <person name="Grassa C.J."/>
            <person name="Murat F."/>
            <person name="Staton S.E."/>
            <person name="Cottret L."/>
            <person name="Lelandais-Briere C."/>
            <person name="Owens G.L."/>
            <person name="Carrere S."/>
            <person name="Mayjonade B."/>
            <person name="Legrand L."/>
            <person name="Gill N."/>
            <person name="Kane N.C."/>
            <person name="Bowers J.E."/>
            <person name="Hubner S."/>
            <person name="Bellec A."/>
            <person name="Berard A."/>
            <person name="Berges H."/>
            <person name="Blanchet N."/>
            <person name="Boniface M.C."/>
            <person name="Brunel D."/>
            <person name="Catrice O."/>
            <person name="Chaidir N."/>
            <person name="Claudel C."/>
            <person name="Donnadieu C."/>
            <person name="Faraut T."/>
            <person name="Fievet G."/>
            <person name="Helmstetter N."/>
            <person name="King M."/>
            <person name="Knapp S.J."/>
            <person name="Lai Z."/>
            <person name="Le Paslier M.C."/>
            <person name="Lippi Y."/>
            <person name="Lorenzon L."/>
            <person name="Mandel J.R."/>
            <person name="Marage G."/>
            <person name="Marchand G."/>
            <person name="Marquand E."/>
            <person name="Bret-Mestries E."/>
            <person name="Morien E."/>
            <person name="Nambeesan S."/>
            <person name="Nguyen T."/>
            <person name="Pegot-Espagnet P."/>
            <person name="Pouilly N."/>
            <person name="Raftis F."/>
            <person name="Sallet E."/>
            <person name="Schiex T."/>
            <person name="Thomas J."/>
            <person name="Vandecasteele C."/>
            <person name="Vares D."/>
            <person name="Vear F."/>
            <person name="Vautrin S."/>
            <person name="Crespi M."/>
            <person name="Mangin B."/>
            <person name="Burke J.M."/>
            <person name="Salse J."/>
            <person name="Munos S."/>
            <person name="Vincourt P."/>
            <person name="Rieseberg L.H."/>
            <person name="Langlade N.B."/>
        </authorList>
    </citation>
    <scope>NUCLEOTIDE SEQUENCE</scope>
    <source>
        <tissue evidence="2">Leaves</tissue>
    </source>
</reference>
<comment type="caution">
    <text evidence="2">The sequence shown here is derived from an EMBL/GenBank/DDBJ whole genome shotgun (WGS) entry which is preliminary data.</text>
</comment>
<keyword evidence="1" id="KW-1133">Transmembrane helix</keyword>
<dbReference type="Gramene" id="mRNA:HanXRQr2_Chr05g0212641">
    <property type="protein sequence ID" value="mRNA:HanXRQr2_Chr05g0212641"/>
    <property type="gene ID" value="HanXRQr2_Chr05g0212641"/>
</dbReference>
<proteinExistence type="predicted"/>
<evidence type="ECO:0000256" key="1">
    <source>
        <dbReference type="SAM" id="Phobius"/>
    </source>
</evidence>
<dbReference type="AlphaFoldDB" id="A0A9K3IYZ3"/>
<dbReference type="EMBL" id="MNCJ02000320">
    <property type="protein sequence ID" value="KAF5805708.1"/>
    <property type="molecule type" value="Genomic_DNA"/>
</dbReference>
<sequence>MTVLPYGLNFGVSYGLRPTYYINDNVMFWSWYDLVFFWSWSVIAGMIWCCFGLVLVWSCFGLVLF</sequence>